<keyword evidence="1" id="KW-1133">Transmembrane helix</keyword>
<geneLocation type="plasmid" evidence="2 3">
    <name>pMM59_01</name>
</geneLocation>
<dbReference type="InterPro" id="IPR004963">
    <property type="entry name" value="PAE/NOTUM"/>
</dbReference>
<evidence type="ECO:0000313" key="2">
    <source>
        <dbReference type="EMBL" id="BCK85883.1"/>
    </source>
</evidence>
<name>A0A830QS36_9FIRM</name>
<proteinExistence type="predicted"/>
<keyword evidence="3" id="KW-1185">Reference proteome</keyword>
<dbReference type="RefSeq" id="WP_213543827.1">
    <property type="nucleotide sequence ID" value="NZ_AP023421.1"/>
</dbReference>
<reference evidence="2" key="1">
    <citation type="submission" date="2020-09" db="EMBL/GenBank/DDBJ databases">
        <title>New species isolated from human feces.</title>
        <authorList>
            <person name="Kitahara M."/>
            <person name="Shigeno Y."/>
            <person name="Shime M."/>
            <person name="Matsumoto Y."/>
            <person name="Nakamura S."/>
            <person name="Motooka D."/>
            <person name="Fukuoka S."/>
            <person name="Nishikawa H."/>
            <person name="Benno Y."/>
        </authorList>
    </citation>
    <scope>NUCLEOTIDE SEQUENCE</scope>
    <source>
        <strain evidence="2">MM59</strain>
        <plasmid evidence="2">pMM59_01</plasmid>
    </source>
</reference>
<evidence type="ECO:0000256" key="1">
    <source>
        <dbReference type="SAM" id="Phobius"/>
    </source>
</evidence>
<dbReference type="Proteomes" id="UP000679848">
    <property type="component" value="Plasmid pMM59_01"/>
</dbReference>
<evidence type="ECO:0008006" key="4">
    <source>
        <dbReference type="Google" id="ProtNLM"/>
    </source>
</evidence>
<keyword evidence="1" id="KW-0472">Membrane</keyword>
<sequence length="380" mass="42407">MKRIIKTIFKILAVIFLVLILIAAGIYFFVLQYPNLKENPKVDKWYRITTDEMKTSEGDPYRAFFKKGSENKVMVYFSGGGVSINEEAARSDTYFTSEVGIDMLANVTMNMGGLASDIEGSPFADWCIILLPYATGDFHAGTGEFHYTDTDGTEKILYHNGYINYSETMKKVLALAGVDDPDTVVVTGYSAGGFAAALLSDDVFTNYFPNARSKNVLVDAALLLHDDWHSIATDVWETPKEISDKLVSNNLTLDCLKSLREKYGEDIHLLFDSSTRDGDLAKAHAGIGATEVTEKDADLYQQILKETIPQFQEIGVGVFIWDDIPWYDDPRNLTSHTIIATPAVWLPFEEQKQSVTGWLADAINGKIMDYGIDLVNKTYD</sequence>
<keyword evidence="1" id="KW-0812">Transmembrane</keyword>
<dbReference type="AlphaFoldDB" id="A0A830QS36"/>
<keyword evidence="2" id="KW-0614">Plasmid</keyword>
<dbReference type="Pfam" id="PF03283">
    <property type="entry name" value="PAE"/>
    <property type="match status" value="1"/>
</dbReference>
<dbReference type="SUPFAM" id="SSF53474">
    <property type="entry name" value="alpha/beta-Hydrolases"/>
    <property type="match status" value="1"/>
</dbReference>
<feature type="transmembrane region" description="Helical" evidence="1">
    <location>
        <begin position="7"/>
        <end position="30"/>
    </location>
</feature>
<dbReference type="GO" id="GO:0016787">
    <property type="term" value="F:hydrolase activity"/>
    <property type="evidence" value="ECO:0007669"/>
    <property type="project" value="InterPro"/>
</dbReference>
<gene>
    <name evidence="2" type="ORF">MM59RIKEN_32020</name>
</gene>
<evidence type="ECO:0000313" key="3">
    <source>
        <dbReference type="Proteomes" id="UP000679848"/>
    </source>
</evidence>
<dbReference type="PANTHER" id="PTHR21562">
    <property type="entry name" value="NOTUM-RELATED"/>
    <property type="match status" value="1"/>
</dbReference>
<dbReference type="Gene3D" id="3.40.50.1820">
    <property type="entry name" value="alpha/beta hydrolase"/>
    <property type="match status" value="1"/>
</dbReference>
<protein>
    <recommendedName>
        <fullName evidence="4">Esterase</fullName>
    </recommendedName>
</protein>
<dbReference type="KEGG" id="pfaa:MM59RIKEN_32020"/>
<dbReference type="EMBL" id="AP023421">
    <property type="protein sequence ID" value="BCK85883.1"/>
    <property type="molecule type" value="Genomic_DNA"/>
</dbReference>
<organism evidence="2 3">
    <name type="scientific">Pusillibacter faecalis</name>
    <dbReference type="NCBI Taxonomy" id="2714358"/>
    <lineage>
        <taxon>Bacteria</taxon>
        <taxon>Bacillati</taxon>
        <taxon>Bacillota</taxon>
        <taxon>Clostridia</taxon>
        <taxon>Eubacteriales</taxon>
        <taxon>Oscillospiraceae</taxon>
        <taxon>Pusillibacter</taxon>
    </lineage>
</organism>
<accession>A0A830QS36</accession>
<dbReference type="PANTHER" id="PTHR21562:SF83">
    <property type="entry name" value="PECTIN ACETYLESTERASE 4"/>
    <property type="match status" value="1"/>
</dbReference>
<dbReference type="InterPro" id="IPR029058">
    <property type="entry name" value="AB_hydrolase_fold"/>
</dbReference>